<feature type="non-terminal residue" evidence="2">
    <location>
        <position position="36"/>
    </location>
</feature>
<accession>A0A392UWH8</accession>
<evidence type="ECO:0000313" key="3">
    <source>
        <dbReference type="Proteomes" id="UP000265520"/>
    </source>
</evidence>
<feature type="region of interest" description="Disordered" evidence="1">
    <location>
        <begin position="1"/>
        <end position="36"/>
    </location>
</feature>
<evidence type="ECO:0000313" key="2">
    <source>
        <dbReference type="EMBL" id="MCI79241.1"/>
    </source>
</evidence>
<name>A0A392UWH8_9FABA</name>
<dbReference type="EMBL" id="LXQA010969412">
    <property type="protein sequence ID" value="MCI79241.1"/>
    <property type="molecule type" value="Genomic_DNA"/>
</dbReference>
<organism evidence="2 3">
    <name type="scientific">Trifolium medium</name>
    <dbReference type="NCBI Taxonomy" id="97028"/>
    <lineage>
        <taxon>Eukaryota</taxon>
        <taxon>Viridiplantae</taxon>
        <taxon>Streptophyta</taxon>
        <taxon>Embryophyta</taxon>
        <taxon>Tracheophyta</taxon>
        <taxon>Spermatophyta</taxon>
        <taxon>Magnoliopsida</taxon>
        <taxon>eudicotyledons</taxon>
        <taxon>Gunneridae</taxon>
        <taxon>Pentapetalae</taxon>
        <taxon>rosids</taxon>
        <taxon>fabids</taxon>
        <taxon>Fabales</taxon>
        <taxon>Fabaceae</taxon>
        <taxon>Papilionoideae</taxon>
        <taxon>50 kb inversion clade</taxon>
        <taxon>NPAAA clade</taxon>
        <taxon>Hologalegina</taxon>
        <taxon>IRL clade</taxon>
        <taxon>Trifolieae</taxon>
        <taxon>Trifolium</taxon>
    </lineage>
</organism>
<proteinExistence type="predicted"/>
<evidence type="ECO:0000256" key="1">
    <source>
        <dbReference type="SAM" id="MobiDB-lite"/>
    </source>
</evidence>
<protein>
    <submittedName>
        <fullName evidence="2">Uncharacterized protein</fullName>
    </submittedName>
</protein>
<comment type="caution">
    <text evidence="2">The sequence shown here is derived from an EMBL/GenBank/DDBJ whole genome shotgun (WGS) entry which is preliminary data.</text>
</comment>
<dbReference type="AlphaFoldDB" id="A0A392UWH8"/>
<sequence>MAQHDVIIADAPNAEREDDLNLEGAHSTNDDQKQPQ</sequence>
<dbReference type="Proteomes" id="UP000265520">
    <property type="component" value="Unassembled WGS sequence"/>
</dbReference>
<reference evidence="2 3" key="1">
    <citation type="journal article" date="2018" name="Front. Plant Sci.">
        <title>Red Clover (Trifolium pratense) and Zigzag Clover (T. medium) - A Picture of Genomic Similarities and Differences.</title>
        <authorList>
            <person name="Dluhosova J."/>
            <person name="Istvanek J."/>
            <person name="Nedelnik J."/>
            <person name="Repkova J."/>
        </authorList>
    </citation>
    <scope>NUCLEOTIDE SEQUENCE [LARGE SCALE GENOMIC DNA]</scope>
    <source>
        <strain evidence="3">cv. 10/8</strain>
        <tissue evidence="2">Leaf</tissue>
    </source>
</reference>
<keyword evidence="3" id="KW-1185">Reference proteome</keyword>